<dbReference type="RefSeq" id="WP_107033524.1">
    <property type="nucleotide sequence ID" value="NZ_PUEC01000064.1"/>
</dbReference>
<accession>A0A2V1IJY8</accession>
<dbReference type="GeneID" id="82527421"/>
<proteinExistence type="predicted"/>
<dbReference type="AlphaFoldDB" id="A0A2V1IJY8"/>
<dbReference type="Pfam" id="PF14284">
    <property type="entry name" value="PcfJ"/>
    <property type="match status" value="1"/>
</dbReference>
<dbReference type="Proteomes" id="UP000244905">
    <property type="component" value="Unassembled WGS sequence"/>
</dbReference>
<reference evidence="2" key="1">
    <citation type="submission" date="2018-02" db="EMBL/GenBank/DDBJ databases">
        <authorList>
            <person name="Clavel T."/>
            <person name="Strowig T."/>
        </authorList>
    </citation>
    <scope>NUCLEOTIDE SEQUENCE [LARGE SCALE GENOMIC DNA]</scope>
    <source>
        <strain evidence="2">DSM 103720</strain>
    </source>
</reference>
<protein>
    <submittedName>
        <fullName evidence="1">PcfJ-like protein</fullName>
    </submittedName>
</protein>
<dbReference type="EMBL" id="PUEC01000064">
    <property type="protein sequence ID" value="PWB00038.1"/>
    <property type="molecule type" value="Genomic_DNA"/>
</dbReference>
<dbReference type="InterPro" id="IPR025586">
    <property type="entry name" value="PcfJ"/>
</dbReference>
<sequence>MKPTTKFHKDILKESRKLRPVTKAQAQWAIGECFEHFAFRVQNGNTACMDCGHTWHSDETSGKCVCPRCGRELTLETTRKQKASGKMYFNVLGMHGKYQTLRMFAIFAEMRKGKKAEYSIVEIGQYWVAPNGQCAVIGLRRSMSYYVDCFAYSSPMEIRSKDDVFADIARDFPMYPKMKIIPSLHIDVMGNKFFNMSPARCISRFLSQPQLETLMKNDTEQVFKYFLNRPYDCRMCWASYKIAKRHNYEITDLGLWCDYIKMLQTCKKDTHNPHYICPDNLRQAHNIYHKKVMAIEERRRREADIRRKEKEALAEQEKRDSFLKLKSKFFGLVISDGEIEVKVLESVEEFIEEGDVQHICVGTAMYYGKKDSLILSARINGKRIETVEVSLETLSVIQCRGACNQNTEYHDRIVDLVNSNARLIKDRMTA</sequence>
<evidence type="ECO:0000313" key="1">
    <source>
        <dbReference type="EMBL" id="PWB00038.1"/>
    </source>
</evidence>
<comment type="caution">
    <text evidence="1">The sequence shown here is derived from an EMBL/GenBank/DDBJ whole genome shotgun (WGS) entry which is preliminary data.</text>
</comment>
<keyword evidence="2" id="KW-1185">Reference proteome</keyword>
<organism evidence="1 2">
    <name type="scientific">Duncaniella muris</name>
    <dbReference type="NCBI Taxonomy" id="2094150"/>
    <lineage>
        <taxon>Bacteria</taxon>
        <taxon>Pseudomonadati</taxon>
        <taxon>Bacteroidota</taxon>
        <taxon>Bacteroidia</taxon>
        <taxon>Bacteroidales</taxon>
        <taxon>Muribaculaceae</taxon>
        <taxon>Duncaniella</taxon>
    </lineage>
</organism>
<name>A0A2V1IJY8_9BACT</name>
<evidence type="ECO:0000313" key="2">
    <source>
        <dbReference type="Proteomes" id="UP000244905"/>
    </source>
</evidence>
<gene>
    <name evidence="1" type="ORF">C5O23_13990</name>
</gene>